<feature type="transmembrane region" description="Helical" evidence="9">
    <location>
        <begin position="132"/>
        <end position="150"/>
    </location>
</feature>
<dbReference type="Pfam" id="PF01032">
    <property type="entry name" value="FecCD"/>
    <property type="match status" value="1"/>
</dbReference>
<reference evidence="10" key="1">
    <citation type="submission" date="2020-04" db="EMBL/GenBank/DDBJ databases">
        <title>Deep metagenomics examines the oral microbiome during advanced dental caries in children, revealing novel taxa and co-occurrences with host molecules.</title>
        <authorList>
            <person name="Baker J.L."/>
            <person name="Morton J.T."/>
            <person name="Dinis M."/>
            <person name="Alvarez R."/>
            <person name="Tran N.C."/>
            <person name="Knight R."/>
            <person name="Edlund A."/>
        </authorList>
    </citation>
    <scope>NUCLEOTIDE SEQUENCE</scope>
    <source>
        <strain evidence="10">JCVI_47_bin.4</strain>
    </source>
</reference>
<dbReference type="InterPro" id="IPR037294">
    <property type="entry name" value="ABC_BtuC-like"/>
</dbReference>
<dbReference type="InterPro" id="IPR000522">
    <property type="entry name" value="ABC_transptr_permease_BtuC"/>
</dbReference>
<evidence type="ECO:0000256" key="9">
    <source>
        <dbReference type="SAM" id="Phobius"/>
    </source>
</evidence>
<name>A0A930KR25_9MICC</name>
<gene>
    <name evidence="10" type="ORF">HXO56_03530</name>
</gene>
<sequence>MSSSPRRGKQPVASRSDGAGASAQSTTAASAEQSSVPKPSLSRWGLALLIGLALLAVLIVLSGAVGSRMFSFEKALDGFLHPDAATIESKLIWFKRMPRTLAAIMVGAALAVAGVIMQALSLNPLAEPGLLGVNSGAAVAVVVGVGIFGVSSPFVQLWLALAGSGLAAGTVFLLGLIDSKPNLDSTARLVLTGVAVNACLGTITGIITMFNSRAFDSHRFWVVGSLENRTYEQVFTALPLVVLGLVLSFILIGPLRALALGEDAASGLGVPVTLVRGACIVAIMALCGAATAVAGPTGFVGLVVPHAARLLVGTDIARVLPLSLVYGPVLVLTADIAGRMIVPPGELEVGIVTAFIGAPVLMILVLRLGSGAKGRKRSILGVKAAQHEQAGAAPQTAGGSR</sequence>
<feature type="transmembrane region" description="Helical" evidence="9">
    <location>
        <begin position="100"/>
        <end position="120"/>
    </location>
</feature>
<keyword evidence="7 9" id="KW-0472">Membrane</keyword>
<dbReference type="CDD" id="cd06550">
    <property type="entry name" value="TM_ABC_iron-siderophores_like"/>
    <property type="match status" value="1"/>
</dbReference>
<evidence type="ECO:0000256" key="1">
    <source>
        <dbReference type="ARBA" id="ARBA00004651"/>
    </source>
</evidence>
<evidence type="ECO:0000256" key="5">
    <source>
        <dbReference type="ARBA" id="ARBA00022692"/>
    </source>
</evidence>
<feature type="transmembrane region" description="Helical" evidence="9">
    <location>
        <begin position="234"/>
        <end position="255"/>
    </location>
</feature>
<dbReference type="EMBL" id="JABZXJ010000010">
    <property type="protein sequence ID" value="MBF1649162.1"/>
    <property type="molecule type" value="Genomic_DNA"/>
</dbReference>
<evidence type="ECO:0000313" key="10">
    <source>
        <dbReference type="EMBL" id="MBF1649162.1"/>
    </source>
</evidence>
<dbReference type="AlphaFoldDB" id="A0A930KR25"/>
<dbReference type="GO" id="GO:0005886">
    <property type="term" value="C:plasma membrane"/>
    <property type="evidence" value="ECO:0007669"/>
    <property type="project" value="UniProtKB-SubCell"/>
</dbReference>
<feature type="transmembrane region" description="Helical" evidence="9">
    <location>
        <begin position="275"/>
        <end position="304"/>
    </location>
</feature>
<keyword evidence="6 9" id="KW-1133">Transmembrane helix</keyword>
<evidence type="ECO:0000256" key="4">
    <source>
        <dbReference type="ARBA" id="ARBA00022475"/>
    </source>
</evidence>
<evidence type="ECO:0000256" key="3">
    <source>
        <dbReference type="ARBA" id="ARBA00022448"/>
    </source>
</evidence>
<dbReference type="PANTHER" id="PTHR30472">
    <property type="entry name" value="FERRIC ENTEROBACTIN TRANSPORT SYSTEM PERMEASE PROTEIN"/>
    <property type="match status" value="1"/>
</dbReference>
<evidence type="ECO:0000256" key="2">
    <source>
        <dbReference type="ARBA" id="ARBA00007935"/>
    </source>
</evidence>
<protein>
    <submittedName>
        <fullName evidence="10">Iron ABC transporter permease</fullName>
    </submittedName>
</protein>
<feature type="transmembrane region" description="Helical" evidence="9">
    <location>
        <begin position="316"/>
        <end position="337"/>
    </location>
</feature>
<feature type="transmembrane region" description="Helical" evidence="9">
    <location>
        <begin position="44"/>
        <end position="65"/>
    </location>
</feature>
<keyword evidence="5 9" id="KW-0812">Transmembrane</keyword>
<dbReference type="GO" id="GO:0033214">
    <property type="term" value="P:siderophore-iron import into cell"/>
    <property type="evidence" value="ECO:0007669"/>
    <property type="project" value="TreeGrafter"/>
</dbReference>
<keyword evidence="3" id="KW-0813">Transport</keyword>
<feature type="region of interest" description="Disordered" evidence="8">
    <location>
        <begin position="1"/>
        <end position="38"/>
    </location>
</feature>
<feature type="transmembrane region" description="Helical" evidence="9">
    <location>
        <begin position="189"/>
        <end position="210"/>
    </location>
</feature>
<dbReference type="SUPFAM" id="SSF81345">
    <property type="entry name" value="ABC transporter involved in vitamin B12 uptake, BtuC"/>
    <property type="match status" value="1"/>
</dbReference>
<comment type="caution">
    <text evidence="10">The sequence shown here is derived from an EMBL/GenBank/DDBJ whole genome shotgun (WGS) entry which is preliminary data.</text>
</comment>
<comment type="similarity">
    <text evidence="2">Belongs to the binding-protein-dependent transport system permease family. FecCD subfamily.</text>
</comment>
<comment type="subcellular location">
    <subcellularLocation>
        <location evidence="1">Cell membrane</location>
        <topology evidence="1">Multi-pass membrane protein</topology>
    </subcellularLocation>
</comment>
<evidence type="ECO:0000256" key="8">
    <source>
        <dbReference type="SAM" id="MobiDB-lite"/>
    </source>
</evidence>
<feature type="compositionally biased region" description="Low complexity" evidence="8">
    <location>
        <begin position="16"/>
        <end position="35"/>
    </location>
</feature>
<accession>A0A930KR25</accession>
<dbReference type="GO" id="GO:0022857">
    <property type="term" value="F:transmembrane transporter activity"/>
    <property type="evidence" value="ECO:0007669"/>
    <property type="project" value="InterPro"/>
</dbReference>
<feature type="transmembrane region" description="Helical" evidence="9">
    <location>
        <begin position="349"/>
        <end position="369"/>
    </location>
</feature>
<keyword evidence="4" id="KW-1003">Cell membrane</keyword>
<dbReference type="Proteomes" id="UP000769484">
    <property type="component" value="Unassembled WGS sequence"/>
</dbReference>
<dbReference type="Gene3D" id="1.10.3470.10">
    <property type="entry name" value="ABC transporter involved in vitamin B12 uptake, BtuC"/>
    <property type="match status" value="1"/>
</dbReference>
<evidence type="ECO:0000313" key="11">
    <source>
        <dbReference type="Proteomes" id="UP000769484"/>
    </source>
</evidence>
<feature type="transmembrane region" description="Helical" evidence="9">
    <location>
        <begin position="157"/>
        <end position="177"/>
    </location>
</feature>
<dbReference type="FunFam" id="1.10.3470.10:FF:000001">
    <property type="entry name" value="Vitamin B12 ABC transporter permease BtuC"/>
    <property type="match status" value="1"/>
</dbReference>
<organism evidence="10 11">
    <name type="scientific">Rothia dentocariosa</name>
    <dbReference type="NCBI Taxonomy" id="2047"/>
    <lineage>
        <taxon>Bacteria</taxon>
        <taxon>Bacillati</taxon>
        <taxon>Actinomycetota</taxon>
        <taxon>Actinomycetes</taxon>
        <taxon>Micrococcales</taxon>
        <taxon>Micrococcaceae</taxon>
        <taxon>Rothia</taxon>
    </lineage>
</organism>
<proteinExistence type="inferred from homology"/>
<evidence type="ECO:0000256" key="7">
    <source>
        <dbReference type="ARBA" id="ARBA00023136"/>
    </source>
</evidence>
<evidence type="ECO:0000256" key="6">
    <source>
        <dbReference type="ARBA" id="ARBA00022989"/>
    </source>
</evidence>
<dbReference type="PANTHER" id="PTHR30472:SF1">
    <property type="entry name" value="FE(3+) DICITRATE TRANSPORT SYSTEM PERMEASE PROTEIN FECC-RELATED"/>
    <property type="match status" value="1"/>
</dbReference>